<reference evidence="2 3" key="1">
    <citation type="submission" date="2020-04" db="EMBL/GenBank/DDBJ databases">
        <title>Donghicola sp., a member of the Rhodobacteraceae family isolated from mangrove forest in Thailand.</title>
        <authorList>
            <person name="Charoenyingcharoen P."/>
            <person name="Yukphan P."/>
        </authorList>
    </citation>
    <scope>NUCLEOTIDE SEQUENCE [LARGE SCALE GENOMIC DNA]</scope>
    <source>
        <strain evidence="2 3">B5-SW-15</strain>
    </source>
</reference>
<feature type="transmembrane region" description="Helical" evidence="1">
    <location>
        <begin position="64"/>
        <end position="82"/>
    </location>
</feature>
<accession>A0A850Q1L0</accession>
<dbReference type="PANTHER" id="PTHR34989">
    <property type="entry name" value="PROTEIN HDED"/>
    <property type="match status" value="1"/>
</dbReference>
<name>A0A850Q1L0_9RHOB</name>
<dbReference type="EMBL" id="JABCJE010000001">
    <property type="protein sequence ID" value="NVO21792.1"/>
    <property type="molecule type" value="Genomic_DNA"/>
</dbReference>
<feature type="transmembrane region" description="Helical" evidence="1">
    <location>
        <begin position="31"/>
        <end position="52"/>
    </location>
</feature>
<dbReference type="RefSeq" id="WP_177156308.1">
    <property type="nucleotide sequence ID" value="NZ_JABCJE010000001.1"/>
</dbReference>
<evidence type="ECO:0000256" key="1">
    <source>
        <dbReference type="SAM" id="Phobius"/>
    </source>
</evidence>
<evidence type="ECO:0000313" key="3">
    <source>
        <dbReference type="Proteomes" id="UP000592216"/>
    </source>
</evidence>
<gene>
    <name evidence="2" type="ORF">HJ536_00340</name>
</gene>
<feature type="transmembrane region" description="Helical" evidence="1">
    <location>
        <begin position="118"/>
        <end position="135"/>
    </location>
</feature>
<protein>
    <recommendedName>
        <fullName evidence="4">HdeD family acid-resistance protein</fullName>
    </recommendedName>
</protein>
<dbReference type="PANTHER" id="PTHR34989:SF1">
    <property type="entry name" value="PROTEIN HDED"/>
    <property type="match status" value="1"/>
</dbReference>
<keyword evidence="1" id="KW-0472">Membrane</keyword>
<dbReference type="Proteomes" id="UP000592216">
    <property type="component" value="Unassembled WGS sequence"/>
</dbReference>
<keyword evidence="1" id="KW-0812">Transmembrane</keyword>
<keyword evidence="1" id="KW-1133">Transmembrane helix</keyword>
<dbReference type="GO" id="GO:0005886">
    <property type="term" value="C:plasma membrane"/>
    <property type="evidence" value="ECO:0007669"/>
    <property type="project" value="TreeGrafter"/>
</dbReference>
<evidence type="ECO:0000313" key="2">
    <source>
        <dbReference type="EMBL" id="NVO21792.1"/>
    </source>
</evidence>
<feature type="transmembrane region" description="Helical" evidence="1">
    <location>
        <begin position="88"/>
        <end position="106"/>
    </location>
</feature>
<evidence type="ECO:0008006" key="4">
    <source>
        <dbReference type="Google" id="ProtNLM"/>
    </source>
</evidence>
<feature type="transmembrane region" description="Helical" evidence="1">
    <location>
        <begin position="141"/>
        <end position="168"/>
    </location>
</feature>
<dbReference type="AlphaFoldDB" id="A0A850Q1L0"/>
<dbReference type="InterPro" id="IPR052712">
    <property type="entry name" value="Acid_resist_chaperone_HdeD"/>
</dbReference>
<sequence>MPNNTALRIVGFLFCLSGALALGLPAVASLAIEVAIGWLFIFIGTIQIISAAQGAGHPVMRGTVGLGVVSLLLGVVLISAPAAGLQTLTMLVALLFMLSGLLKIAIGRSLRSGPSARPLILSGAVSMGLGLWVLATLPRSAAVTLGLLLGLELLSHGIAALFVANLFADQSER</sequence>
<proteinExistence type="predicted"/>
<comment type="caution">
    <text evidence="2">The sequence shown here is derived from an EMBL/GenBank/DDBJ whole genome shotgun (WGS) entry which is preliminary data.</text>
</comment>
<dbReference type="Pfam" id="PF03729">
    <property type="entry name" value="DUF308"/>
    <property type="match status" value="2"/>
</dbReference>
<organism evidence="2 3">
    <name type="scientific">Donghicola mangrovi</name>
    <dbReference type="NCBI Taxonomy" id="2729614"/>
    <lineage>
        <taxon>Bacteria</taxon>
        <taxon>Pseudomonadati</taxon>
        <taxon>Pseudomonadota</taxon>
        <taxon>Alphaproteobacteria</taxon>
        <taxon>Rhodobacterales</taxon>
        <taxon>Roseobacteraceae</taxon>
        <taxon>Donghicola</taxon>
    </lineage>
</organism>
<dbReference type="InterPro" id="IPR005325">
    <property type="entry name" value="DUF308_memb"/>
</dbReference>